<dbReference type="EMBL" id="JAPEVG010000266">
    <property type="protein sequence ID" value="KAJ8469990.1"/>
    <property type="molecule type" value="Genomic_DNA"/>
</dbReference>
<feature type="domain" description="CSC1/OSCA1-like 7TM region" evidence="9">
    <location>
        <begin position="375"/>
        <end position="657"/>
    </location>
</feature>
<evidence type="ECO:0000256" key="5">
    <source>
        <dbReference type="ARBA" id="ARBA00022989"/>
    </source>
</evidence>
<protein>
    <recommendedName>
        <fullName evidence="14">DUF221-domain-containing protein</fullName>
    </recommendedName>
</protein>
<evidence type="ECO:0000256" key="2">
    <source>
        <dbReference type="ARBA" id="ARBA00007779"/>
    </source>
</evidence>
<feature type="transmembrane region" description="Helical" evidence="8">
    <location>
        <begin position="639"/>
        <end position="663"/>
    </location>
</feature>
<reference evidence="12" key="1">
    <citation type="submission" date="2022-11" db="EMBL/GenBank/DDBJ databases">
        <title>Genome Sequence of Cubamyces cubensis.</title>
        <authorList>
            <person name="Buettner E."/>
        </authorList>
    </citation>
    <scope>NUCLEOTIDE SEQUENCE</scope>
    <source>
        <strain evidence="12">MPL-01</strain>
    </source>
</reference>
<feature type="region of interest" description="Disordered" evidence="7">
    <location>
        <begin position="923"/>
        <end position="1011"/>
    </location>
</feature>
<dbReference type="GO" id="GO:0005886">
    <property type="term" value="C:plasma membrane"/>
    <property type="evidence" value="ECO:0007669"/>
    <property type="project" value="TreeGrafter"/>
</dbReference>
<keyword evidence="3" id="KW-0813">Transport</keyword>
<evidence type="ECO:0000256" key="6">
    <source>
        <dbReference type="ARBA" id="ARBA00023136"/>
    </source>
</evidence>
<feature type="transmembrane region" description="Helical" evidence="8">
    <location>
        <begin position="669"/>
        <end position="686"/>
    </location>
</feature>
<dbReference type="AlphaFoldDB" id="A0AAD7TQC0"/>
<feature type="transmembrane region" description="Helical" evidence="8">
    <location>
        <begin position="466"/>
        <end position="488"/>
    </location>
</feature>
<dbReference type="InterPro" id="IPR045122">
    <property type="entry name" value="Csc1-like"/>
</dbReference>
<evidence type="ECO:0000256" key="7">
    <source>
        <dbReference type="SAM" id="MobiDB-lite"/>
    </source>
</evidence>
<comment type="caution">
    <text evidence="12">The sequence shown here is derived from an EMBL/GenBank/DDBJ whole genome shotgun (WGS) entry which is preliminary data.</text>
</comment>
<keyword evidence="4 8" id="KW-0812">Transmembrane</keyword>
<dbReference type="Pfam" id="PF14703">
    <property type="entry name" value="PHM7_cyt"/>
    <property type="match status" value="1"/>
</dbReference>
<dbReference type="PANTHER" id="PTHR13018:SF149">
    <property type="entry name" value="DOMAIN PROTEIN, PUTATIVE (AFU_ORTHOLOGUE AFUA_3G11660)-RELATED"/>
    <property type="match status" value="1"/>
</dbReference>
<dbReference type="InterPro" id="IPR032880">
    <property type="entry name" value="CSC1/OSCA1-like_N"/>
</dbReference>
<dbReference type="InterPro" id="IPR027815">
    <property type="entry name" value="CSC1/OSCA1-like_cyt"/>
</dbReference>
<evidence type="ECO:0000259" key="9">
    <source>
        <dbReference type="Pfam" id="PF02714"/>
    </source>
</evidence>
<feature type="compositionally biased region" description="Low complexity" evidence="7">
    <location>
        <begin position="927"/>
        <end position="972"/>
    </location>
</feature>
<feature type="domain" description="CSC1/OSCA1-like N-terminal transmembrane" evidence="10">
    <location>
        <begin position="25"/>
        <end position="176"/>
    </location>
</feature>
<evidence type="ECO:0000256" key="4">
    <source>
        <dbReference type="ARBA" id="ARBA00022692"/>
    </source>
</evidence>
<dbReference type="PANTHER" id="PTHR13018">
    <property type="entry name" value="PROBABLE MEMBRANE PROTEIN DUF221-RELATED"/>
    <property type="match status" value="1"/>
</dbReference>
<comment type="similarity">
    <text evidence="2">Belongs to the CSC1 (TC 1.A.17) family.</text>
</comment>
<sequence length="1011" mass="113862">MSNTGDLDQIIGETASQRTLAPVAVASQVGLMLGVSLATVFVFNVLRPKNKIVYEPKVKYHVGNKVPPRPSDSFLGWVSPLLHTKEPELVDKIGLDAAIFLRFLRLCRWLFSAIAAITCAVLIPVNVVFNLKYVPADGRDALSMLTIRDLEKSNWIFAHIVVTYGITFIVMAFVWYHWREVVRLRRDWFRSPEYVQSFYARTLMVTEVPKKLQSDEGLRAIFESVQVPYPTTSVHIGRKVGRLPELIEYHNNAVRDLEAVLVKYLKGGKIGKKRPTITIGGFMGCGGEKKDAIDYYTQKLQRAERAVEEFRAQIDLRKPENYGFASMAAVPYAHIVANMLRRKHPKGATITLAPNPKDIVWRNLGRTPSEIRRKQTIGWIWLIAVCFFNTVPLLVISILANLSSLTAFVPFLQQWSDASPGSFTFISGVLPPAVSALFGWALPIIMRKLTKYMGAYTHSRMDRAVVARYFAFLVISQLIIFTLIGVIFNSVKQIVNLIGTHKSVGDIFNNFRKLPSTINKTYIEQASYWLTYFPLRGFLVLFDLAQIINLFVIFVKTHLFGRTPREIREWTQPPEFQYAIYYSNLLFMGTVGLFFAPLAPLVAVAAAVVFWISSWVYKYQLMFVFVSKTETGGRMWNVVINRLLAGVILMHCIMLLTTGLGFGFKTFKWLTLVPPILLILAFKAYIHRTFQPSFRYYMPTEQELREAQVHSRRGDAVGNRLEKRFGHPALHSELFTPMVHANMTQLLPQVYHGKIQNVQTKLDEMGGQATDAHVVAGGIKIAAVAERDLEYDPALYQRDRGDDWDTRSVSSSNLLADPKPSYIDSGRASPAPSKIANYDRYLAQGPQPEIEMARLDTVSDVQPLLPNQQAPGYFDPQAAASRSNIDLGGYGYASPPVSDSAATPLMPAAYPNDAYREAPLHRPYPTQAYSSSSQYLPQQYSPQSQYPPQQYSPQQQYPPQLQYQQAQPQPQSRMSPQRISPDSYLSHAPTPPPGLDGGEQNMAGRGAHRAL</sequence>
<evidence type="ECO:0000259" key="11">
    <source>
        <dbReference type="Pfam" id="PF14703"/>
    </source>
</evidence>
<feature type="transmembrane region" description="Helical" evidence="8">
    <location>
        <begin position="109"/>
        <end position="129"/>
    </location>
</feature>
<feature type="region of interest" description="Disordered" evidence="7">
    <location>
        <begin position="798"/>
        <end position="830"/>
    </location>
</feature>
<evidence type="ECO:0000256" key="8">
    <source>
        <dbReference type="SAM" id="Phobius"/>
    </source>
</evidence>
<feature type="transmembrane region" description="Helical" evidence="8">
    <location>
        <begin position="379"/>
        <end position="402"/>
    </location>
</feature>
<keyword evidence="6 8" id="KW-0472">Membrane</keyword>
<dbReference type="Pfam" id="PF13967">
    <property type="entry name" value="RSN1_TM"/>
    <property type="match status" value="1"/>
</dbReference>
<evidence type="ECO:0008006" key="14">
    <source>
        <dbReference type="Google" id="ProtNLM"/>
    </source>
</evidence>
<comment type="subcellular location">
    <subcellularLocation>
        <location evidence="1">Membrane</location>
        <topology evidence="1">Multi-pass membrane protein</topology>
    </subcellularLocation>
</comment>
<evidence type="ECO:0000256" key="3">
    <source>
        <dbReference type="ARBA" id="ARBA00022448"/>
    </source>
</evidence>
<evidence type="ECO:0000259" key="10">
    <source>
        <dbReference type="Pfam" id="PF13967"/>
    </source>
</evidence>
<proteinExistence type="inferred from homology"/>
<gene>
    <name evidence="12" type="ORF">ONZ51_g8616</name>
</gene>
<dbReference type="InterPro" id="IPR003864">
    <property type="entry name" value="CSC1/OSCA1-like_7TM"/>
</dbReference>
<organism evidence="12 13">
    <name type="scientific">Trametes cubensis</name>
    <dbReference type="NCBI Taxonomy" id="1111947"/>
    <lineage>
        <taxon>Eukaryota</taxon>
        <taxon>Fungi</taxon>
        <taxon>Dikarya</taxon>
        <taxon>Basidiomycota</taxon>
        <taxon>Agaricomycotina</taxon>
        <taxon>Agaricomycetes</taxon>
        <taxon>Polyporales</taxon>
        <taxon>Polyporaceae</taxon>
        <taxon>Trametes</taxon>
    </lineage>
</organism>
<keyword evidence="5 8" id="KW-1133">Transmembrane helix</keyword>
<name>A0AAD7TQC0_9APHY</name>
<evidence type="ECO:0000313" key="12">
    <source>
        <dbReference type="EMBL" id="KAJ8469990.1"/>
    </source>
</evidence>
<evidence type="ECO:0000256" key="1">
    <source>
        <dbReference type="ARBA" id="ARBA00004141"/>
    </source>
</evidence>
<keyword evidence="13" id="KW-1185">Reference proteome</keyword>
<feature type="transmembrane region" description="Helical" evidence="8">
    <location>
        <begin position="20"/>
        <end position="46"/>
    </location>
</feature>
<dbReference type="GO" id="GO:0005227">
    <property type="term" value="F:calcium-activated cation channel activity"/>
    <property type="evidence" value="ECO:0007669"/>
    <property type="project" value="InterPro"/>
</dbReference>
<accession>A0AAD7TQC0</accession>
<dbReference type="Pfam" id="PF02714">
    <property type="entry name" value="RSN1_7TM"/>
    <property type="match status" value="1"/>
</dbReference>
<feature type="domain" description="CSC1/OSCA1-like cytosolic" evidence="11">
    <location>
        <begin position="200"/>
        <end position="363"/>
    </location>
</feature>
<feature type="transmembrane region" description="Helical" evidence="8">
    <location>
        <begin position="537"/>
        <end position="555"/>
    </location>
</feature>
<feature type="transmembrane region" description="Helical" evidence="8">
    <location>
        <begin position="601"/>
        <end position="619"/>
    </location>
</feature>
<dbReference type="Proteomes" id="UP001215151">
    <property type="component" value="Unassembled WGS sequence"/>
</dbReference>
<feature type="transmembrane region" description="Helical" evidence="8">
    <location>
        <begin position="155"/>
        <end position="176"/>
    </location>
</feature>
<evidence type="ECO:0000313" key="13">
    <source>
        <dbReference type="Proteomes" id="UP001215151"/>
    </source>
</evidence>
<feature type="transmembrane region" description="Helical" evidence="8">
    <location>
        <begin position="422"/>
        <end position="445"/>
    </location>
</feature>